<feature type="transmembrane region" description="Helical" evidence="12">
    <location>
        <begin position="62"/>
        <end position="82"/>
    </location>
</feature>
<evidence type="ECO:0000256" key="10">
    <source>
        <dbReference type="ARBA" id="ARBA00023157"/>
    </source>
</evidence>
<evidence type="ECO:0000256" key="9">
    <source>
        <dbReference type="ARBA" id="ARBA00023136"/>
    </source>
</evidence>
<dbReference type="PANTHER" id="PTHR35457">
    <property type="entry name" value="HEME A SYNTHASE"/>
    <property type="match status" value="1"/>
</dbReference>
<evidence type="ECO:0000256" key="1">
    <source>
        <dbReference type="ARBA" id="ARBA00004141"/>
    </source>
</evidence>
<evidence type="ECO:0000256" key="12">
    <source>
        <dbReference type="SAM" id="Phobius"/>
    </source>
</evidence>
<dbReference type="InterPro" id="IPR050450">
    <property type="entry name" value="COX15/CtaA_HemeA_synthase"/>
</dbReference>
<evidence type="ECO:0000256" key="3">
    <source>
        <dbReference type="ARBA" id="ARBA00022692"/>
    </source>
</evidence>
<dbReference type="Pfam" id="PF02628">
    <property type="entry name" value="COX15-CtaA"/>
    <property type="match status" value="2"/>
</dbReference>
<feature type="transmembrane region" description="Helical" evidence="12">
    <location>
        <begin position="248"/>
        <end position="268"/>
    </location>
</feature>
<accession>A0ABW3D851</accession>
<dbReference type="PANTHER" id="PTHR35457:SF1">
    <property type="entry name" value="HEME A SYNTHASE"/>
    <property type="match status" value="1"/>
</dbReference>
<dbReference type="EMBL" id="JBHTIU010000008">
    <property type="protein sequence ID" value="MFD0868085.1"/>
    <property type="molecule type" value="Genomic_DNA"/>
</dbReference>
<keyword evidence="4" id="KW-0479">Metal-binding</keyword>
<dbReference type="RefSeq" id="WP_144932322.1">
    <property type="nucleotide sequence ID" value="NZ_JBHTIU010000008.1"/>
</dbReference>
<keyword evidence="10" id="KW-1015">Disulfide bond</keyword>
<evidence type="ECO:0000313" key="14">
    <source>
        <dbReference type="Proteomes" id="UP001597120"/>
    </source>
</evidence>
<evidence type="ECO:0000256" key="11">
    <source>
        <dbReference type="ARBA" id="ARBA00023444"/>
    </source>
</evidence>
<comment type="subcellular location">
    <subcellularLocation>
        <location evidence="1">Membrane</location>
        <topology evidence="1">Multi-pass membrane protein</topology>
    </subcellularLocation>
</comment>
<feature type="transmembrane region" description="Helical" evidence="12">
    <location>
        <begin position="89"/>
        <end position="109"/>
    </location>
</feature>
<feature type="transmembrane region" description="Helical" evidence="12">
    <location>
        <begin position="274"/>
        <end position="296"/>
    </location>
</feature>
<keyword evidence="5 12" id="KW-1133">Transmembrane helix</keyword>
<dbReference type="Proteomes" id="UP001597120">
    <property type="component" value="Unassembled WGS sequence"/>
</dbReference>
<keyword evidence="3 12" id="KW-0812">Transmembrane</keyword>
<evidence type="ECO:0000256" key="2">
    <source>
        <dbReference type="ARBA" id="ARBA00022475"/>
    </source>
</evidence>
<protein>
    <submittedName>
        <fullName evidence="13">Heme A synthase</fullName>
    </submittedName>
</protein>
<evidence type="ECO:0000256" key="8">
    <source>
        <dbReference type="ARBA" id="ARBA00023133"/>
    </source>
</evidence>
<keyword evidence="9 12" id="KW-0472">Membrane</keyword>
<evidence type="ECO:0000256" key="5">
    <source>
        <dbReference type="ARBA" id="ARBA00022989"/>
    </source>
</evidence>
<gene>
    <name evidence="13" type="ORF">ACFQ03_02905</name>
</gene>
<keyword evidence="7" id="KW-0408">Iron</keyword>
<evidence type="ECO:0000256" key="6">
    <source>
        <dbReference type="ARBA" id="ARBA00023002"/>
    </source>
</evidence>
<feature type="transmembrane region" description="Helical" evidence="12">
    <location>
        <begin position="115"/>
        <end position="141"/>
    </location>
</feature>
<evidence type="ECO:0000313" key="13">
    <source>
        <dbReference type="EMBL" id="MFD0868085.1"/>
    </source>
</evidence>
<feature type="transmembrane region" description="Helical" evidence="12">
    <location>
        <begin position="215"/>
        <end position="236"/>
    </location>
</feature>
<feature type="transmembrane region" description="Helical" evidence="12">
    <location>
        <begin position="7"/>
        <end position="26"/>
    </location>
</feature>
<comment type="caution">
    <text evidence="13">The sequence shown here is derived from an EMBL/GenBank/DDBJ whole genome shotgun (WGS) entry which is preliminary data.</text>
</comment>
<keyword evidence="8" id="KW-0350">Heme biosynthesis</keyword>
<reference evidence="14" key="1">
    <citation type="journal article" date="2019" name="Int. J. Syst. Evol. Microbiol.">
        <title>The Global Catalogue of Microorganisms (GCM) 10K type strain sequencing project: providing services to taxonomists for standard genome sequencing and annotation.</title>
        <authorList>
            <consortium name="The Broad Institute Genomics Platform"/>
            <consortium name="The Broad Institute Genome Sequencing Center for Infectious Disease"/>
            <person name="Wu L."/>
            <person name="Ma J."/>
        </authorList>
    </citation>
    <scope>NUCLEOTIDE SEQUENCE [LARGE SCALE GENOMIC DNA]</scope>
    <source>
        <strain evidence="14">CCUG 57263</strain>
    </source>
</reference>
<proteinExistence type="predicted"/>
<organism evidence="13 14">
    <name type="scientific">Paenibacillus residui</name>
    <dbReference type="NCBI Taxonomy" id="629724"/>
    <lineage>
        <taxon>Bacteria</taxon>
        <taxon>Bacillati</taxon>
        <taxon>Bacillota</taxon>
        <taxon>Bacilli</taxon>
        <taxon>Bacillales</taxon>
        <taxon>Paenibacillaceae</taxon>
        <taxon>Paenibacillus</taxon>
    </lineage>
</organism>
<sequence length="305" mass="33673">MNKWLNKIAVASAIGMFIVLLMGAVVTKTDSGRGCGDDWPLCNGKFIPSYTIESMIEYSHRFVSGVEGILVLVAFIGVVRLVKRKDARWYAGLALAFTVVQAILGAMAVKWEQSSLVMALHFGISMLAFACSLLLAIILLYSESIPERGPRGGNTTVLPSAGLRYMIWITTIYSYIVVYLGAFVRHTKSWGGCSGWPLCNGQVIPELSGATGIVFLHRVAALLLFVAIAVMLYMLRRERKYPQELVKAGYWAFGLIILQILSGAYVTFTITSDWHLLSGLIHTLLIAGLFSILVHLSVRVFQYNR</sequence>
<comment type="pathway">
    <text evidence="11">Porphyrin-containing compound metabolism.</text>
</comment>
<keyword evidence="14" id="KW-1185">Reference proteome</keyword>
<keyword evidence="2" id="KW-1003">Cell membrane</keyword>
<feature type="transmembrane region" description="Helical" evidence="12">
    <location>
        <begin position="162"/>
        <end position="182"/>
    </location>
</feature>
<name>A0ABW3D851_9BACL</name>
<keyword evidence="6" id="KW-0560">Oxidoreductase</keyword>
<dbReference type="InterPro" id="IPR003780">
    <property type="entry name" value="COX15/CtaA_fam"/>
</dbReference>
<evidence type="ECO:0000256" key="4">
    <source>
        <dbReference type="ARBA" id="ARBA00022723"/>
    </source>
</evidence>
<evidence type="ECO:0000256" key="7">
    <source>
        <dbReference type="ARBA" id="ARBA00023004"/>
    </source>
</evidence>